<feature type="transmembrane region" description="Helical" evidence="1">
    <location>
        <begin position="48"/>
        <end position="66"/>
    </location>
</feature>
<feature type="transmembrane region" description="Helical" evidence="1">
    <location>
        <begin position="73"/>
        <end position="95"/>
    </location>
</feature>
<protein>
    <submittedName>
        <fullName evidence="2">AbrB family transcriptional regulator</fullName>
    </submittedName>
</protein>
<keyword evidence="1" id="KW-0812">Transmembrane</keyword>
<feature type="transmembrane region" description="Helical" evidence="1">
    <location>
        <begin position="203"/>
        <end position="222"/>
    </location>
</feature>
<evidence type="ECO:0000256" key="1">
    <source>
        <dbReference type="SAM" id="Phobius"/>
    </source>
</evidence>
<organism evidence="2 3">
    <name type="scientific">Benzoatithermus flavus</name>
    <dbReference type="NCBI Taxonomy" id="3108223"/>
    <lineage>
        <taxon>Bacteria</taxon>
        <taxon>Pseudomonadati</taxon>
        <taxon>Pseudomonadota</taxon>
        <taxon>Alphaproteobacteria</taxon>
        <taxon>Geminicoccales</taxon>
        <taxon>Geminicoccaceae</taxon>
        <taxon>Benzoatithermus</taxon>
    </lineage>
</organism>
<evidence type="ECO:0000313" key="2">
    <source>
        <dbReference type="EMBL" id="MEK0084878.1"/>
    </source>
</evidence>
<dbReference type="PANTHER" id="PTHR38457:SF1">
    <property type="entry name" value="REGULATOR ABRB-RELATED"/>
    <property type="match status" value="1"/>
</dbReference>
<reference evidence="2 3" key="1">
    <citation type="submission" date="2024-01" db="EMBL/GenBank/DDBJ databases">
        <title>Multi-omics insights into the function and evolution of sodium benzoate biodegradation pathways in Benzoatithermus flavus gen. nov., sp. nov. from hot spring.</title>
        <authorList>
            <person name="Hu C.-J."/>
            <person name="Li W.-J."/>
        </authorList>
    </citation>
    <scope>NUCLEOTIDE SEQUENCE [LARGE SCALE GENOMIC DNA]</scope>
    <source>
        <strain evidence="2 3">SYSU G07066</strain>
    </source>
</reference>
<comment type="caution">
    <text evidence="2">The sequence shown here is derived from an EMBL/GenBank/DDBJ whole genome shotgun (WGS) entry which is preliminary data.</text>
</comment>
<dbReference type="Pfam" id="PF05145">
    <property type="entry name" value="AbrB"/>
    <property type="match status" value="1"/>
</dbReference>
<dbReference type="NCBIfam" id="TIGR03082">
    <property type="entry name" value="Gneg_AbrB_dup"/>
    <property type="match status" value="2"/>
</dbReference>
<evidence type="ECO:0000313" key="3">
    <source>
        <dbReference type="Proteomes" id="UP001375743"/>
    </source>
</evidence>
<keyword evidence="3" id="KW-1185">Reference proteome</keyword>
<dbReference type="PIRSF" id="PIRSF038991">
    <property type="entry name" value="Protein_AbrB"/>
    <property type="match status" value="1"/>
</dbReference>
<gene>
    <name evidence="2" type="ORF">U1T56_17130</name>
</gene>
<proteinExistence type="predicted"/>
<dbReference type="EMBL" id="JBBLZC010000019">
    <property type="protein sequence ID" value="MEK0084878.1"/>
    <property type="molecule type" value="Genomic_DNA"/>
</dbReference>
<feature type="transmembrane region" description="Helical" evidence="1">
    <location>
        <begin position="234"/>
        <end position="263"/>
    </location>
</feature>
<sequence>MKWWRLFSGSRTSAAVGTGRLRTLTSWAVLLVLSLALAFTLQRAGLPAAFLLGALLVAMALALKGIDLRLPRFSFLGAQALIGCMIAEAVTGSILATVAQAWAVMLLTVATTILAGGIVGWGLTRLEVLPGTTAAWGSSPGAASAMVAMAEEYGADPRLVAFMQYLRVVVVVLSASLVSRLLLGQAAPAMVPAGEPWLPPLLPFVATLGIAAIGAVAGRCLWIPAGPLLLPMAIGAVLHVAGIVAITLPPWLLGIAYLALGWYVGLRFDLEVTRYAVRAIPRLLLATLALIGLCALSAWLLTRFLPIDGLTAFLATSPGGLDSVAIIAVGSNADVPFVLAIQTLRLFLVVLVGPPLARFIARTAPRRHGPC</sequence>
<dbReference type="Proteomes" id="UP001375743">
    <property type="component" value="Unassembled WGS sequence"/>
</dbReference>
<accession>A0ABU8XUK0</accession>
<dbReference type="InterPro" id="IPR017516">
    <property type="entry name" value="AbrB_dup"/>
</dbReference>
<name>A0ABU8XUK0_9PROT</name>
<keyword evidence="1" id="KW-0472">Membrane</keyword>
<keyword evidence="1" id="KW-1133">Transmembrane helix</keyword>
<feature type="transmembrane region" description="Helical" evidence="1">
    <location>
        <begin position="101"/>
        <end position="123"/>
    </location>
</feature>
<dbReference type="PANTHER" id="PTHR38457">
    <property type="entry name" value="REGULATOR ABRB-RELATED"/>
    <property type="match status" value="1"/>
</dbReference>
<dbReference type="InterPro" id="IPR007820">
    <property type="entry name" value="AbrB_fam"/>
</dbReference>
<feature type="transmembrane region" description="Helical" evidence="1">
    <location>
        <begin position="335"/>
        <end position="357"/>
    </location>
</feature>
<feature type="transmembrane region" description="Helical" evidence="1">
    <location>
        <begin position="283"/>
        <end position="302"/>
    </location>
</feature>
<feature type="transmembrane region" description="Helical" evidence="1">
    <location>
        <begin position="165"/>
        <end position="183"/>
    </location>
</feature>